<dbReference type="GO" id="GO:0003677">
    <property type="term" value="F:DNA binding"/>
    <property type="evidence" value="ECO:0007669"/>
    <property type="project" value="InterPro"/>
</dbReference>
<proteinExistence type="predicted"/>
<keyword evidence="3" id="KW-1185">Reference proteome</keyword>
<name>A0A830ZL02_9FIRM</name>
<keyword evidence="2" id="KW-0614">Plasmid</keyword>
<dbReference type="InterPro" id="IPR010982">
    <property type="entry name" value="Lambda_DNA-bd_dom_sf"/>
</dbReference>
<organism evidence="2 3">
    <name type="scientific">Pusillibacter faecalis</name>
    <dbReference type="NCBI Taxonomy" id="2714358"/>
    <lineage>
        <taxon>Bacteria</taxon>
        <taxon>Bacillati</taxon>
        <taxon>Bacillota</taxon>
        <taxon>Clostridia</taxon>
        <taxon>Eubacteriales</taxon>
        <taxon>Oscillospiraceae</taxon>
        <taxon>Pusillibacter</taxon>
    </lineage>
</organism>
<geneLocation type="plasmid" evidence="2 3">
    <name>pMM59_01</name>
</geneLocation>
<dbReference type="InterPro" id="IPR001387">
    <property type="entry name" value="Cro/C1-type_HTH"/>
</dbReference>
<sequence length="65" mass="7418">MKQARLEAGMTQAARLRGISLAVYSRIECRRRKRIPVRLLCKIADLYGKPLEELLGRRGRSGTYA</sequence>
<dbReference type="Pfam" id="PF01381">
    <property type="entry name" value="HTH_3"/>
    <property type="match status" value="1"/>
</dbReference>
<evidence type="ECO:0000259" key="1">
    <source>
        <dbReference type="PROSITE" id="PS50943"/>
    </source>
</evidence>
<dbReference type="SMART" id="SM00530">
    <property type="entry name" value="HTH_XRE"/>
    <property type="match status" value="1"/>
</dbReference>
<dbReference type="PROSITE" id="PS50943">
    <property type="entry name" value="HTH_CROC1"/>
    <property type="match status" value="1"/>
</dbReference>
<protein>
    <recommendedName>
        <fullName evidence="1">HTH cro/C1-type domain-containing protein</fullName>
    </recommendedName>
</protein>
<dbReference type="KEGG" id="pfaa:MM59RIKEN_30720"/>
<evidence type="ECO:0000313" key="2">
    <source>
        <dbReference type="EMBL" id="BCK85753.1"/>
    </source>
</evidence>
<gene>
    <name evidence="2" type="ORF">MM59RIKEN_30720</name>
</gene>
<dbReference type="Gene3D" id="1.10.260.40">
    <property type="entry name" value="lambda repressor-like DNA-binding domains"/>
    <property type="match status" value="1"/>
</dbReference>
<reference evidence="2" key="1">
    <citation type="submission" date="2020-09" db="EMBL/GenBank/DDBJ databases">
        <title>New species isolated from human feces.</title>
        <authorList>
            <person name="Kitahara M."/>
            <person name="Shigeno Y."/>
            <person name="Shime M."/>
            <person name="Matsumoto Y."/>
            <person name="Nakamura S."/>
            <person name="Motooka D."/>
            <person name="Fukuoka S."/>
            <person name="Nishikawa H."/>
            <person name="Benno Y."/>
        </authorList>
    </citation>
    <scope>NUCLEOTIDE SEQUENCE</scope>
    <source>
        <strain evidence="2">MM59</strain>
        <plasmid evidence="2">pMM59_01</plasmid>
    </source>
</reference>
<dbReference type="Proteomes" id="UP000679848">
    <property type="component" value="Plasmid pMM59_01"/>
</dbReference>
<feature type="domain" description="HTH cro/C1-type" evidence="1">
    <location>
        <begin position="1"/>
        <end position="54"/>
    </location>
</feature>
<dbReference type="AlphaFoldDB" id="A0A830ZL02"/>
<evidence type="ECO:0000313" key="3">
    <source>
        <dbReference type="Proteomes" id="UP000679848"/>
    </source>
</evidence>
<dbReference type="EMBL" id="AP023421">
    <property type="protein sequence ID" value="BCK85753.1"/>
    <property type="molecule type" value="Genomic_DNA"/>
</dbReference>
<dbReference type="CDD" id="cd00093">
    <property type="entry name" value="HTH_XRE"/>
    <property type="match status" value="1"/>
</dbReference>
<dbReference type="SUPFAM" id="SSF47413">
    <property type="entry name" value="lambda repressor-like DNA-binding domains"/>
    <property type="match status" value="1"/>
</dbReference>
<accession>A0A830ZL02</accession>